<name>A0AAW1MJV6_POPJA</name>
<keyword evidence="2" id="KW-1185">Reference proteome</keyword>
<comment type="caution">
    <text evidence="1">The sequence shown here is derived from an EMBL/GenBank/DDBJ whole genome shotgun (WGS) entry which is preliminary data.</text>
</comment>
<dbReference type="AlphaFoldDB" id="A0AAW1MJV6"/>
<organism evidence="1 2">
    <name type="scientific">Popillia japonica</name>
    <name type="common">Japanese beetle</name>
    <dbReference type="NCBI Taxonomy" id="7064"/>
    <lineage>
        <taxon>Eukaryota</taxon>
        <taxon>Metazoa</taxon>
        <taxon>Ecdysozoa</taxon>
        <taxon>Arthropoda</taxon>
        <taxon>Hexapoda</taxon>
        <taxon>Insecta</taxon>
        <taxon>Pterygota</taxon>
        <taxon>Neoptera</taxon>
        <taxon>Endopterygota</taxon>
        <taxon>Coleoptera</taxon>
        <taxon>Polyphaga</taxon>
        <taxon>Scarabaeiformia</taxon>
        <taxon>Scarabaeidae</taxon>
        <taxon>Rutelinae</taxon>
        <taxon>Popillia</taxon>
    </lineage>
</organism>
<evidence type="ECO:0000313" key="1">
    <source>
        <dbReference type="EMBL" id="KAK9746665.1"/>
    </source>
</evidence>
<gene>
    <name evidence="1" type="ORF">QE152_g6005</name>
</gene>
<proteinExistence type="predicted"/>
<sequence length="107" mass="11915">MYIRGDSAGFIEPLSGNSRGFTCDWAPFHRTMPDLLSHYLEIAADSPAIGPPFTVRFSFFRKFTKEGGFIALNNCDCAYIRNVVHLCTRGCVGVLIGEFVGLQERGY</sequence>
<protein>
    <submittedName>
        <fullName evidence="1">Uncharacterized protein</fullName>
    </submittedName>
</protein>
<accession>A0AAW1MJV6</accession>
<evidence type="ECO:0000313" key="2">
    <source>
        <dbReference type="Proteomes" id="UP001458880"/>
    </source>
</evidence>
<dbReference type="Proteomes" id="UP001458880">
    <property type="component" value="Unassembled WGS sequence"/>
</dbReference>
<reference evidence="1 2" key="1">
    <citation type="journal article" date="2024" name="BMC Genomics">
        <title>De novo assembly and annotation of Popillia japonica's genome with initial clues to its potential as an invasive pest.</title>
        <authorList>
            <person name="Cucini C."/>
            <person name="Boschi S."/>
            <person name="Funari R."/>
            <person name="Cardaioli E."/>
            <person name="Iannotti N."/>
            <person name="Marturano G."/>
            <person name="Paoli F."/>
            <person name="Bruttini M."/>
            <person name="Carapelli A."/>
            <person name="Frati F."/>
            <person name="Nardi F."/>
        </authorList>
    </citation>
    <scope>NUCLEOTIDE SEQUENCE [LARGE SCALE GENOMIC DNA]</scope>
    <source>
        <strain evidence="1">DMR45628</strain>
    </source>
</reference>
<dbReference type="EMBL" id="JASPKY010000038">
    <property type="protein sequence ID" value="KAK9746665.1"/>
    <property type="molecule type" value="Genomic_DNA"/>
</dbReference>